<gene>
    <name evidence="1" type="ORF">PPACK8108_LOCUS7614</name>
</gene>
<evidence type="ECO:0000313" key="1">
    <source>
        <dbReference type="EMBL" id="CAH7672783.1"/>
    </source>
</evidence>
<dbReference type="PROSITE" id="PS51257">
    <property type="entry name" value="PROKAR_LIPOPROTEIN"/>
    <property type="match status" value="1"/>
</dbReference>
<comment type="caution">
    <text evidence="1">The sequence shown here is derived from an EMBL/GenBank/DDBJ whole genome shotgun (WGS) entry which is preliminary data.</text>
</comment>
<keyword evidence="2" id="KW-1185">Reference proteome</keyword>
<proteinExistence type="predicted"/>
<dbReference type="EMBL" id="CALTRL010001496">
    <property type="protein sequence ID" value="CAH7672783.1"/>
    <property type="molecule type" value="Genomic_DNA"/>
</dbReference>
<dbReference type="AlphaFoldDB" id="A0AAV0AXQ3"/>
<evidence type="ECO:0000313" key="2">
    <source>
        <dbReference type="Proteomes" id="UP001153365"/>
    </source>
</evidence>
<dbReference type="Proteomes" id="UP001153365">
    <property type="component" value="Unassembled WGS sequence"/>
</dbReference>
<accession>A0AAV0AXQ3</accession>
<organism evidence="1 2">
    <name type="scientific">Phakopsora pachyrhizi</name>
    <name type="common">Asian soybean rust disease fungus</name>
    <dbReference type="NCBI Taxonomy" id="170000"/>
    <lineage>
        <taxon>Eukaryota</taxon>
        <taxon>Fungi</taxon>
        <taxon>Dikarya</taxon>
        <taxon>Basidiomycota</taxon>
        <taxon>Pucciniomycotina</taxon>
        <taxon>Pucciniomycetes</taxon>
        <taxon>Pucciniales</taxon>
        <taxon>Phakopsoraceae</taxon>
        <taxon>Phakopsora</taxon>
    </lineage>
</organism>
<name>A0AAV0AXQ3_PHAPC</name>
<protein>
    <submittedName>
        <fullName evidence="1">Uncharacterized protein</fullName>
    </submittedName>
</protein>
<sequence>MVWRAEIDEQGGQGRWGRQVQLGLGSAFLGCVLGRWQSGQGRWGRQAGAAGAQLGFAGLGPRQVAVRAGQVGLAGRLAWLGRWGRAGWGSQGRAVGKAGAAGAWLGFAGQCPRAGQTGLGSALLGWVLGRWQSGVGRQAGQGRWGRQGLLGLGLALLGWVLGRWGSQGNDLQMNFTISGNHNASRV</sequence>
<reference evidence="1" key="1">
    <citation type="submission" date="2022-06" db="EMBL/GenBank/DDBJ databases">
        <authorList>
            <consortium name="SYNGENTA / RWTH Aachen University"/>
        </authorList>
    </citation>
    <scope>NUCLEOTIDE SEQUENCE</scope>
</reference>